<feature type="region of interest" description="Disordered" evidence="1">
    <location>
        <begin position="227"/>
        <end position="311"/>
    </location>
</feature>
<evidence type="ECO:0000313" key="2">
    <source>
        <dbReference type="Proteomes" id="UP000694888"/>
    </source>
</evidence>
<feature type="compositionally biased region" description="Basic and acidic residues" evidence="1">
    <location>
        <begin position="279"/>
        <end position="289"/>
    </location>
</feature>
<dbReference type="Proteomes" id="UP000694888">
    <property type="component" value="Unplaced"/>
</dbReference>
<reference evidence="3" key="1">
    <citation type="submission" date="2025-08" db="UniProtKB">
        <authorList>
            <consortium name="RefSeq"/>
        </authorList>
    </citation>
    <scope>IDENTIFICATION</scope>
</reference>
<keyword evidence="2" id="KW-1185">Reference proteome</keyword>
<feature type="compositionally biased region" description="Polar residues" evidence="1">
    <location>
        <begin position="301"/>
        <end position="311"/>
    </location>
</feature>
<protein>
    <submittedName>
        <fullName evidence="3">Uncharacterized protein LOC101864121</fullName>
    </submittedName>
</protein>
<feature type="compositionally biased region" description="Basic and acidic residues" evidence="1">
    <location>
        <begin position="236"/>
        <end position="253"/>
    </location>
</feature>
<accession>A0ABM1AEX3</accession>
<evidence type="ECO:0000256" key="1">
    <source>
        <dbReference type="SAM" id="MobiDB-lite"/>
    </source>
</evidence>
<sequence length="311" mass="35215">MGTYREQVGGNEEFILEDSIPQNTGHTETKEVVKKQGSLLNENVSRADLVINLDDSPRCRRADVCCVEKDVNANFLSPHSPNERSCTITMSQEKPPFTLECSSQNSTLTECHSRSCETPVSMKSLVGSLPLYSPNQYRRPQTPSLAPGLATPLVLNSLQTLQEGRSPHEAFPDILYWIEQESSGTPVQTKTGIADIKNTGIEESTMNDTEFLELLIAWGKKAQSERSTSRVLSRVQKKEQSLRRRDKNDDLPRATKKCRHAKRMTEDEEQAIKRLQKERKKELKEERRKTLPRSGVRKSCRLSSSVDAKHF</sequence>
<name>A0ABM1AEX3_APLCA</name>
<dbReference type="RefSeq" id="XP_012946366.1">
    <property type="nucleotide sequence ID" value="XM_013090912.2"/>
</dbReference>
<evidence type="ECO:0000313" key="3">
    <source>
        <dbReference type="RefSeq" id="XP_012946366.1"/>
    </source>
</evidence>
<organism evidence="2 3">
    <name type="scientific">Aplysia californica</name>
    <name type="common">California sea hare</name>
    <dbReference type="NCBI Taxonomy" id="6500"/>
    <lineage>
        <taxon>Eukaryota</taxon>
        <taxon>Metazoa</taxon>
        <taxon>Spiralia</taxon>
        <taxon>Lophotrochozoa</taxon>
        <taxon>Mollusca</taxon>
        <taxon>Gastropoda</taxon>
        <taxon>Heterobranchia</taxon>
        <taxon>Euthyneura</taxon>
        <taxon>Tectipleura</taxon>
        <taxon>Aplysiida</taxon>
        <taxon>Aplysioidea</taxon>
        <taxon>Aplysiidae</taxon>
        <taxon>Aplysia</taxon>
    </lineage>
</organism>
<proteinExistence type="predicted"/>
<gene>
    <name evidence="3" type="primary">LOC101864121</name>
</gene>
<dbReference type="GeneID" id="101864121"/>